<protein>
    <submittedName>
        <fullName evidence="2">Uncharacterized protein</fullName>
    </submittedName>
</protein>
<accession>A0ABN1CE72</accession>
<proteinExistence type="predicted"/>
<dbReference type="Proteomes" id="UP001500220">
    <property type="component" value="Unassembled WGS sequence"/>
</dbReference>
<keyword evidence="3" id="KW-1185">Reference proteome</keyword>
<evidence type="ECO:0000313" key="2">
    <source>
        <dbReference type="EMBL" id="GAA0517410.1"/>
    </source>
</evidence>
<organism evidence="2 3">
    <name type="scientific">Saccharopolyspora thermophila</name>
    <dbReference type="NCBI Taxonomy" id="89367"/>
    <lineage>
        <taxon>Bacteria</taxon>
        <taxon>Bacillati</taxon>
        <taxon>Actinomycetota</taxon>
        <taxon>Actinomycetes</taxon>
        <taxon>Pseudonocardiales</taxon>
        <taxon>Pseudonocardiaceae</taxon>
        <taxon>Saccharopolyspora</taxon>
    </lineage>
</organism>
<evidence type="ECO:0000313" key="3">
    <source>
        <dbReference type="Proteomes" id="UP001500220"/>
    </source>
</evidence>
<feature type="region of interest" description="Disordered" evidence="1">
    <location>
        <begin position="1"/>
        <end position="41"/>
    </location>
</feature>
<name>A0ABN1CE72_9PSEU</name>
<dbReference type="EMBL" id="BAAAHC010000008">
    <property type="protein sequence ID" value="GAA0517410.1"/>
    <property type="molecule type" value="Genomic_DNA"/>
</dbReference>
<gene>
    <name evidence="2" type="ORF">GCM10009545_19320</name>
</gene>
<reference evidence="2 3" key="1">
    <citation type="journal article" date="2019" name="Int. J. Syst. Evol. Microbiol.">
        <title>The Global Catalogue of Microorganisms (GCM) 10K type strain sequencing project: providing services to taxonomists for standard genome sequencing and annotation.</title>
        <authorList>
            <consortium name="The Broad Institute Genomics Platform"/>
            <consortium name="The Broad Institute Genome Sequencing Center for Infectious Disease"/>
            <person name="Wu L."/>
            <person name="Ma J."/>
        </authorList>
    </citation>
    <scope>NUCLEOTIDE SEQUENCE [LARGE SCALE GENOMIC DNA]</scope>
    <source>
        <strain evidence="2 3">JCM 10664</strain>
    </source>
</reference>
<evidence type="ECO:0000256" key="1">
    <source>
        <dbReference type="SAM" id="MobiDB-lite"/>
    </source>
</evidence>
<comment type="caution">
    <text evidence="2">The sequence shown here is derived from an EMBL/GenBank/DDBJ whole genome shotgun (WGS) entry which is preliminary data.</text>
</comment>
<sequence length="122" mass="13210">MVGDHQPGGAVGQPHQRAPQQRRGAHVEAPGPVGGEESVQLRGGHIHHLPVGFDVAHDELDRLAALALAEPHAKVRVPPQQHAQRLPEALRVDVTVQFQHQLRVVDLVGIGVVQRVEPQPLL</sequence>